<dbReference type="EMBL" id="JAIWYP010000009">
    <property type="protein sequence ID" value="KAH3774976.1"/>
    <property type="molecule type" value="Genomic_DNA"/>
</dbReference>
<dbReference type="Proteomes" id="UP000828390">
    <property type="component" value="Unassembled WGS sequence"/>
</dbReference>
<evidence type="ECO:0000313" key="3">
    <source>
        <dbReference type="Proteomes" id="UP000828390"/>
    </source>
</evidence>
<organism evidence="2 3">
    <name type="scientific">Dreissena polymorpha</name>
    <name type="common">Zebra mussel</name>
    <name type="synonym">Mytilus polymorpha</name>
    <dbReference type="NCBI Taxonomy" id="45954"/>
    <lineage>
        <taxon>Eukaryota</taxon>
        <taxon>Metazoa</taxon>
        <taxon>Spiralia</taxon>
        <taxon>Lophotrochozoa</taxon>
        <taxon>Mollusca</taxon>
        <taxon>Bivalvia</taxon>
        <taxon>Autobranchia</taxon>
        <taxon>Heteroconchia</taxon>
        <taxon>Euheterodonta</taxon>
        <taxon>Imparidentia</taxon>
        <taxon>Neoheterodontei</taxon>
        <taxon>Myida</taxon>
        <taxon>Dreissenoidea</taxon>
        <taxon>Dreissenidae</taxon>
        <taxon>Dreissena</taxon>
    </lineage>
</organism>
<dbReference type="AlphaFoldDB" id="A0A9D4E858"/>
<comment type="caution">
    <text evidence="2">The sequence shown here is derived from an EMBL/GenBank/DDBJ whole genome shotgun (WGS) entry which is preliminary data.</text>
</comment>
<feature type="region of interest" description="Disordered" evidence="1">
    <location>
        <begin position="37"/>
        <end position="60"/>
    </location>
</feature>
<gene>
    <name evidence="2" type="ORF">DPMN_176371</name>
</gene>
<accession>A0A9D4E858</accession>
<reference evidence="2" key="2">
    <citation type="submission" date="2020-11" db="EMBL/GenBank/DDBJ databases">
        <authorList>
            <person name="McCartney M.A."/>
            <person name="Auch B."/>
            <person name="Kono T."/>
            <person name="Mallez S."/>
            <person name="Becker A."/>
            <person name="Gohl D.M."/>
            <person name="Silverstein K.A.T."/>
            <person name="Koren S."/>
            <person name="Bechman K.B."/>
            <person name="Herman A."/>
            <person name="Abrahante J.E."/>
            <person name="Garbe J."/>
        </authorList>
    </citation>
    <scope>NUCLEOTIDE SEQUENCE</scope>
    <source>
        <strain evidence="2">Duluth1</strain>
        <tissue evidence="2">Whole animal</tissue>
    </source>
</reference>
<evidence type="ECO:0000256" key="1">
    <source>
        <dbReference type="SAM" id="MobiDB-lite"/>
    </source>
</evidence>
<protein>
    <submittedName>
        <fullName evidence="2">Uncharacterized protein</fullName>
    </submittedName>
</protein>
<evidence type="ECO:0000313" key="2">
    <source>
        <dbReference type="EMBL" id="KAH3774976.1"/>
    </source>
</evidence>
<reference evidence="2" key="1">
    <citation type="journal article" date="2019" name="bioRxiv">
        <title>The Genome of the Zebra Mussel, Dreissena polymorpha: A Resource for Invasive Species Research.</title>
        <authorList>
            <person name="McCartney M.A."/>
            <person name="Auch B."/>
            <person name="Kono T."/>
            <person name="Mallez S."/>
            <person name="Zhang Y."/>
            <person name="Obille A."/>
            <person name="Becker A."/>
            <person name="Abrahante J.E."/>
            <person name="Garbe J."/>
            <person name="Badalamenti J.P."/>
            <person name="Herman A."/>
            <person name="Mangelson H."/>
            <person name="Liachko I."/>
            <person name="Sullivan S."/>
            <person name="Sone E.D."/>
            <person name="Koren S."/>
            <person name="Silverstein K.A.T."/>
            <person name="Beckman K.B."/>
            <person name="Gohl D.M."/>
        </authorList>
    </citation>
    <scope>NUCLEOTIDE SEQUENCE</scope>
    <source>
        <strain evidence="2">Duluth1</strain>
        <tissue evidence="2">Whole animal</tissue>
    </source>
</reference>
<proteinExistence type="predicted"/>
<name>A0A9D4E858_DREPO</name>
<keyword evidence="3" id="KW-1185">Reference proteome</keyword>
<sequence>MEHLTNYYIRSSTFWPIQTPLRDSQTTKAGLVLTDHQAPPTEQDCAPGNPRGRLPFRPSVEKPERKFERVEFPFPCISYSYM</sequence>